<keyword evidence="3" id="KW-1185">Reference proteome</keyword>
<dbReference type="InterPro" id="IPR011250">
    <property type="entry name" value="OMP/PagP_B-barrel"/>
</dbReference>
<dbReference type="OrthoDB" id="791021at2"/>
<dbReference type="EMBL" id="SNYC01000003">
    <property type="protein sequence ID" value="TDQ11972.1"/>
    <property type="molecule type" value="Genomic_DNA"/>
</dbReference>
<name>A0A4R6T0M5_9SPHI</name>
<accession>A0A4R6T0M5</accession>
<protein>
    <submittedName>
        <fullName evidence="2">Outer membrane protein beta-barrel domain-containing protein</fullName>
    </submittedName>
</protein>
<feature type="chain" id="PRO_5020449348" evidence="1">
    <location>
        <begin position="25"/>
        <end position="179"/>
    </location>
</feature>
<keyword evidence="1" id="KW-0732">Signal</keyword>
<organism evidence="2 3">
    <name type="scientific">Pedobacter metabolipauper</name>
    <dbReference type="NCBI Taxonomy" id="425513"/>
    <lineage>
        <taxon>Bacteria</taxon>
        <taxon>Pseudomonadati</taxon>
        <taxon>Bacteroidota</taxon>
        <taxon>Sphingobacteriia</taxon>
        <taxon>Sphingobacteriales</taxon>
        <taxon>Sphingobacteriaceae</taxon>
        <taxon>Pedobacter</taxon>
    </lineage>
</organism>
<sequence>MKTITKFFATAAVLLTVASTGLKAQTMETMDSSKGVRLGIGISGGLPTKGSPFEYGLGADARLQFDLSRELSIVASGGYTRMMAKDNAGDDYDFIPVKGGVKVFPQIGALYLLGEAGAGFGIKDGSKTSFIYSGGLGYAWSGGLDLSARYEGYTQDSASSTYRPQNGQFALRLAYGFKL</sequence>
<dbReference type="SUPFAM" id="SSF56925">
    <property type="entry name" value="OMPA-like"/>
    <property type="match status" value="1"/>
</dbReference>
<dbReference type="Proteomes" id="UP000295620">
    <property type="component" value="Unassembled WGS sequence"/>
</dbReference>
<dbReference type="RefSeq" id="WP_133575001.1">
    <property type="nucleotide sequence ID" value="NZ_SNYC01000003.1"/>
</dbReference>
<evidence type="ECO:0000313" key="3">
    <source>
        <dbReference type="Proteomes" id="UP000295620"/>
    </source>
</evidence>
<evidence type="ECO:0000313" key="2">
    <source>
        <dbReference type="EMBL" id="TDQ11972.1"/>
    </source>
</evidence>
<gene>
    <name evidence="2" type="ORF">ATK78_1102</name>
</gene>
<dbReference type="AlphaFoldDB" id="A0A4R6T0M5"/>
<proteinExistence type="predicted"/>
<reference evidence="2 3" key="1">
    <citation type="submission" date="2019-03" db="EMBL/GenBank/DDBJ databases">
        <title>Genomic Encyclopedia of Archaeal and Bacterial Type Strains, Phase II (KMG-II): from individual species to whole genera.</title>
        <authorList>
            <person name="Goeker M."/>
        </authorList>
    </citation>
    <scope>NUCLEOTIDE SEQUENCE [LARGE SCALE GENOMIC DNA]</scope>
    <source>
        <strain evidence="2 3">DSM 19035</strain>
    </source>
</reference>
<evidence type="ECO:0000256" key="1">
    <source>
        <dbReference type="SAM" id="SignalP"/>
    </source>
</evidence>
<feature type="signal peptide" evidence="1">
    <location>
        <begin position="1"/>
        <end position="24"/>
    </location>
</feature>
<comment type="caution">
    <text evidence="2">The sequence shown here is derived from an EMBL/GenBank/DDBJ whole genome shotgun (WGS) entry which is preliminary data.</text>
</comment>